<proteinExistence type="predicted"/>
<dbReference type="VEuPathDB" id="GiardiaDB:GMRT_14043"/>
<feature type="region of interest" description="Disordered" evidence="1">
    <location>
        <begin position="730"/>
        <end position="757"/>
    </location>
</feature>
<feature type="region of interest" description="Disordered" evidence="1">
    <location>
        <begin position="539"/>
        <end position="558"/>
    </location>
</feature>
<keyword evidence="3" id="KW-1185">Reference proteome</keyword>
<feature type="region of interest" description="Disordered" evidence="1">
    <location>
        <begin position="63"/>
        <end position="105"/>
    </location>
</feature>
<feature type="region of interest" description="Disordered" evidence="1">
    <location>
        <begin position="381"/>
        <end position="426"/>
    </location>
</feature>
<reference evidence="2 3" key="1">
    <citation type="submission" date="2019-05" db="EMBL/GenBank/DDBJ databases">
        <title>The compact genome of Giardia muris reveals important steps in the evolution of intestinal protozoan parasites.</title>
        <authorList>
            <person name="Xu F."/>
            <person name="Jimenez-Gonzalez A."/>
            <person name="Einarsson E."/>
            <person name="Astvaldsson A."/>
            <person name="Peirasmaki D."/>
            <person name="Eckmann L."/>
            <person name="Andersson J.O."/>
            <person name="Svard S.G."/>
            <person name="Jerlstrom-Hultqvist J."/>
        </authorList>
    </citation>
    <scope>NUCLEOTIDE SEQUENCE [LARGE SCALE GENOMIC DNA]</scope>
    <source>
        <strain evidence="2 3">Roberts-Thomson</strain>
    </source>
</reference>
<organism evidence="2 3">
    <name type="scientific">Giardia muris</name>
    <dbReference type="NCBI Taxonomy" id="5742"/>
    <lineage>
        <taxon>Eukaryota</taxon>
        <taxon>Metamonada</taxon>
        <taxon>Diplomonadida</taxon>
        <taxon>Hexamitidae</taxon>
        <taxon>Giardiinae</taxon>
        <taxon>Giardia</taxon>
    </lineage>
</organism>
<protein>
    <submittedName>
        <fullName evidence="2">Uncharacterized protein</fullName>
    </submittedName>
</protein>
<dbReference type="AlphaFoldDB" id="A0A4Z1SUA9"/>
<evidence type="ECO:0000313" key="2">
    <source>
        <dbReference type="EMBL" id="TNJ27198.1"/>
    </source>
</evidence>
<feature type="region of interest" description="Disordered" evidence="1">
    <location>
        <begin position="442"/>
        <end position="485"/>
    </location>
</feature>
<feature type="region of interest" description="Disordered" evidence="1">
    <location>
        <begin position="267"/>
        <end position="287"/>
    </location>
</feature>
<accession>A0A4Z1SUA9</accession>
<sequence length="834" mass="92028">MPSYSAEAEFRSGREVVTIRCAGPRPLTRSQAIGQATGLRAYDRLMGTPDLRLVEAELMELRHERESVGSRGNSRRQGWRPSDPKTQDSPASNKGSFPCVREHSRSRISRSTAVLREYASPAPYGSQCFPGNNLFTGHDTSRRSSGASPPTLPPEFRLSGCSFGPDFDSDQSRRAESRQGPSFFETPDNLRSSSTIGGMTFFTECSLDEIDARLNTKSEAPQTTRTQPLDGAPIHVMSYVIVQAETIRDCGVDLLYTTTPRVLRNESVGTSSIETPRSRGREERSRRESILETLGGEYLTFSAVSSNDYQYQSEDVGTQTQYLCPTNSRVATRNIGVRRRSTVATSGGGEDRPSTIQNLRGIHALPTTDLVGAITVQANAELKRSSDRPRKGSRASLRTRALSNKKRLKGGNSTSERKEDLPAHIPCCEDELEIRDIVEHSEDDEPKEQGGEKSEQQEAPVDPDAPDDNVHPPNSESDTSTDGDYVDSLSSFSFLERLKAHYGIDSPHQNFREYLENLSTFVQDASSTQPLQFQLLEVRSTSSSRQEGRSQLPQESCPISQVLASNPLPQSKEEAIQQVRITTIGPAPNAVDFALPALPTSVQRPLPPVVVPEASSHESTPSVSLEPPPRQIHDDPLEEAFPIDITIEVGCKSPSQSMPPAVALDGSLHLTHLDAPNVSEVSKGSNSDHPSITHVALPILRFQRTATQMTDSTEVQPTPKSQVQIQRLPRPLTPGTQRPIARSTGWSRVGQRRDPLKVSSPVQALSLMELSPSTISLQRNVPLEEVRQKQPSQRRQRSATMGYLGRRQFLQMLIDEAEKHRGATRDHIKLKGWM</sequence>
<evidence type="ECO:0000256" key="1">
    <source>
        <dbReference type="SAM" id="MobiDB-lite"/>
    </source>
</evidence>
<feature type="region of interest" description="Disordered" evidence="1">
    <location>
        <begin position="781"/>
        <end position="801"/>
    </location>
</feature>
<feature type="compositionally biased region" description="Basic and acidic residues" evidence="1">
    <location>
        <begin position="447"/>
        <end position="456"/>
    </location>
</feature>
<feature type="compositionally biased region" description="Basic and acidic residues" evidence="1">
    <location>
        <begin position="276"/>
        <end position="287"/>
    </location>
</feature>
<feature type="compositionally biased region" description="Basic and acidic residues" evidence="1">
    <location>
        <begin position="381"/>
        <end position="390"/>
    </location>
</feature>
<feature type="region of interest" description="Disordered" evidence="1">
    <location>
        <begin position="126"/>
        <end position="191"/>
    </location>
</feature>
<gene>
    <name evidence="2" type="ORF">GMRT_14043</name>
</gene>
<comment type="caution">
    <text evidence="2">The sequence shown here is derived from an EMBL/GenBank/DDBJ whole genome shotgun (WGS) entry which is preliminary data.</text>
</comment>
<dbReference type="EMBL" id="VDLU01000004">
    <property type="protein sequence ID" value="TNJ27198.1"/>
    <property type="molecule type" value="Genomic_DNA"/>
</dbReference>
<dbReference type="Proteomes" id="UP000315496">
    <property type="component" value="Chromosome 4"/>
</dbReference>
<evidence type="ECO:0000313" key="3">
    <source>
        <dbReference type="Proteomes" id="UP000315496"/>
    </source>
</evidence>
<name>A0A4Z1SUA9_GIAMU</name>